<dbReference type="Gene3D" id="2.60.40.420">
    <property type="entry name" value="Cupredoxins - blue copper proteins"/>
    <property type="match status" value="1"/>
</dbReference>
<dbReference type="PANTHER" id="PTHR38439">
    <property type="entry name" value="AURACYANIN-B"/>
    <property type="match status" value="1"/>
</dbReference>
<sequence>IVNSIQNKPESENEVGEENEKSETTLPYYVKMIDGVQIVTVDATELKFVPSEIQINSGMTKFVMINNGVGEHELVVYDVSKKEIVDKAELAEDEETIAKNIIFEIDHTPAGQTAESDVIDLKTGSYIIGCHIPGHYEAGMKGTLTIN</sequence>
<dbReference type="InterPro" id="IPR008972">
    <property type="entry name" value="Cupredoxin"/>
</dbReference>
<keyword evidence="6" id="KW-1185">Reference proteome</keyword>
<evidence type="ECO:0000256" key="3">
    <source>
        <dbReference type="SAM" id="MobiDB-lite"/>
    </source>
</evidence>
<dbReference type="AlphaFoldDB" id="S2E6X4"/>
<gene>
    <name evidence="5" type="ORF">BG20_I2594</name>
</gene>
<evidence type="ECO:0000259" key="4">
    <source>
        <dbReference type="Pfam" id="PF00127"/>
    </source>
</evidence>
<evidence type="ECO:0000313" key="5">
    <source>
        <dbReference type="EMBL" id="EPA05206.1"/>
    </source>
</evidence>
<organism evidence="5 6">
    <name type="scientific">Candidatus Nitrosarchaeum limnium BG20</name>
    <dbReference type="NCBI Taxonomy" id="859192"/>
    <lineage>
        <taxon>Archaea</taxon>
        <taxon>Nitrososphaerota</taxon>
        <taxon>Nitrososphaeria</taxon>
        <taxon>Nitrosopumilales</taxon>
        <taxon>Nitrosopumilaceae</taxon>
        <taxon>Nitrosarchaeum</taxon>
    </lineage>
</organism>
<dbReference type="Pfam" id="PF00127">
    <property type="entry name" value="Copper-bind"/>
    <property type="match status" value="1"/>
</dbReference>
<comment type="caution">
    <text evidence="5">The sequence shown here is derived from an EMBL/GenBank/DDBJ whole genome shotgun (WGS) entry which is preliminary data.</text>
</comment>
<dbReference type="GO" id="GO:0009055">
    <property type="term" value="F:electron transfer activity"/>
    <property type="evidence" value="ECO:0007669"/>
    <property type="project" value="InterPro"/>
</dbReference>
<accession>S2E6X4</accession>
<dbReference type="SUPFAM" id="SSF49503">
    <property type="entry name" value="Cupredoxins"/>
    <property type="match status" value="1"/>
</dbReference>
<protein>
    <submittedName>
        <fullName evidence="5">Copper binding protein, plastocyanin/azurin family</fullName>
    </submittedName>
</protein>
<dbReference type="InterPro" id="IPR033138">
    <property type="entry name" value="Cu_oxidase_CS"/>
</dbReference>
<proteinExistence type="predicted"/>
<feature type="domain" description="Blue (type 1) copper" evidence="4">
    <location>
        <begin position="39"/>
        <end position="147"/>
    </location>
</feature>
<dbReference type="EMBL" id="AHJG01000198">
    <property type="protein sequence ID" value="EPA05206.1"/>
    <property type="molecule type" value="Genomic_DNA"/>
</dbReference>
<dbReference type="RefSeq" id="WP_048097145.1">
    <property type="nucleotide sequence ID" value="NZ_AHJG01000198.1"/>
</dbReference>
<dbReference type="PATRIC" id="fig|859192.6.peg.1527"/>
<name>S2E6X4_9ARCH</name>
<feature type="region of interest" description="Disordered" evidence="3">
    <location>
        <begin position="1"/>
        <end position="21"/>
    </location>
</feature>
<dbReference type="OrthoDB" id="381936at2157"/>
<evidence type="ECO:0000256" key="2">
    <source>
        <dbReference type="ARBA" id="ARBA00023008"/>
    </source>
</evidence>
<dbReference type="InterPro" id="IPR000923">
    <property type="entry name" value="BlueCu_1"/>
</dbReference>
<reference evidence="5 6" key="1">
    <citation type="journal article" date="2012" name="J. Bacteriol.">
        <title>Genome Sequence of "Candidatus Nitrosoarchaeum limnia" BG20, a Low-Salinity Ammonia-Oxidizing Archaeon from the San Francisco Bay Estuary.</title>
        <authorList>
            <person name="Mosier A.C."/>
            <person name="Allen E.E."/>
            <person name="Kim M."/>
            <person name="Ferriera S."/>
            <person name="Francis C.A."/>
        </authorList>
    </citation>
    <scope>NUCLEOTIDE SEQUENCE [LARGE SCALE GENOMIC DNA]</scope>
    <source>
        <strain evidence="5 6">BG20</strain>
    </source>
</reference>
<evidence type="ECO:0000256" key="1">
    <source>
        <dbReference type="ARBA" id="ARBA00022723"/>
    </source>
</evidence>
<dbReference type="GO" id="GO:0005507">
    <property type="term" value="F:copper ion binding"/>
    <property type="evidence" value="ECO:0007669"/>
    <property type="project" value="InterPro"/>
</dbReference>
<feature type="non-terminal residue" evidence="5">
    <location>
        <position position="1"/>
    </location>
</feature>
<dbReference type="PANTHER" id="PTHR38439:SF3">
    <property type="entry name" value="COPPER-RESISTANT CUPROPROTEIN COPI"/>
    <property type="match status" value="1"/>
</dbReference>
<dbReference type="Proteomes" id="UP000014065">
    <property type="component" value="Unassembled WGS sequence"/>
</dbReference>
<dbReference type="InterPro" id="IPR050845">
    <property type="entry name" value="Cu-binding_ET"/>
</dbReference>
<keyword evidence="1" id="KW-0479">Metal-binding</keyword>
<evidence type="ECO:0000313" key="6">
    <source>
        <dbReference type="Proteomes" id="UP000014065"/>
    </source>
</evidence>
<dbReference type="PROSITE" id="PS00079">
    <property type="entry name" value="MULTICOPPER_OXIDASE1"/>
    <property type="match status" value="1"/>
</dbReference>
<keyword evidence="2" id="KW-0186">Copper</keyword>